<dbReference type="AlphaFoldDB" id="A0A8C5Z2X5"/>
<accession>A0A8C5Z2X5</accession>
<evidence type="ECO:0000313" key="2">
    <source>
        <dbReference type="Proteomes" id="UP000694407"/>
    </source>
</evidence>
<reference evidence="1" key="2">
    <citation type="submission" date="2025-09" db="UniProtKB">
        <authorList>
            <consortium name="Ensembl"/>
        </authorList>
    </citation>
    <scope>IDENTIFICATION</scope>
</reference>
<proteinExistence type="predicted"/>
<dbReference type="Ensembl" id="ENSMMMT00000007770.1">
    <property type="protein sequence ID" value="ENSMMMP00000006840.1"/>
    <property type="gene ID" value="ENSMMMG00000006130.1"/>
</dbReference>
<dbReference type="GeneTree" id="ENSGT00960000190819"/>
<dbReference type="InterPro" id="IPR011009">
    <property type="entry name" value="Kinase-like_dom_sf"/>
</dbReference>
<evidence type="ECO:0000313" key="1">
    <source>
        <dbReference type="Ensembl" id="ENSMMMP00000006840.1"/>
    </source>
</evidence>
<dbReference type="Gene3D" id="3.30.200.20">
    <property type="entry name" value="Phosphorylase Kinase, domain 1"/>
    <property type="match status" value="1"/>
</dbReference>
<sequence>MPSICSDSKNCFLVIVGEIYKLFWKIREGSFGDIYLVMIITNCEKVAVKLESQKIRHPQLYDSRLCKDSSTSGCGLPFT</sequence>
<reference evidence="1" key="1">
    <citation type="submission" date="2025-08" db="UniProtKB">
        <authorList>
            <consortium name="Ensembl"/>
        </authorList>
    </citation>
    <scope>IDENTIFICATION</scope>
</reference>
<dbReference type="SUPFAM" id="SSF56112">
    <property type="entry name" value="Protein kinase-like (PK-like)"/>
    <property type="match status" value="1"/>
</dbReference>
<keyword evidence="2" id="KW-1185">Reference proteome</keyword>
<protein>
    <recommendedName>
        <fullName evidence="3">Protein kinase domain-containing protein</fullName>
    </recommendedName>
</protein>
<organism evidence="1 2">
    <name type="scientific">Marmota marmota marmota</name>
    <name type="common">Alpine marmot</name>
    <dbReference type="NCBI Taxonomy" id="9994"/>
    <lineage>
        <taxon>Eukaryota</taxon>
        <taxon>Metazoa</taxon>
        <taxon>Chordata</taxon>
        <taxon>Craniata</taxon>
        <taxon>Vertebrata</taxon>
        <taxon>Euteleostomi</taxon>
        <taxon>Mammalia</taxon>
        <taxon>Eutheria</taxon>
        <taxon>Euarchontoglires</taxon>
        <taxon>Glires</taxon>
        <taxon>Rodentia</taxon>
        <taxon>Sciuromorpha</taxon>
        <taxon>Sciuridae</taxon>
        <taxon>Xerinae</taxon>
        <taxon>Marmotini</taxon>
        <taxon>Marmota</taxon>
    </lineage>
</organism>
<dbReference type="Proteomes" id="UP000694407">
    <property type="component" value="Unplaced"/>
</dbReference>
<evidence type="ECO:0008006" key="3">
    <source>
        <dbReference type="Google" id="ProtNLM"/>
    </source>
</evidence>
<name>A0A8C5Z2X5_MARMA</name>